<proteinExistence type="predicted"/>
<gene>
    <name evidence="1" type="ORF">PEC302110_25090</name>
</gene>
<accession>A0AAN0MLH1</accession>
<sequence length="126" mass="14566">MTKSIPTSKKPRKPHTPEFREEVLTFAERIGVAAAARQLSLYESQIYNWRSKQQSRATSSERESGQTAEIVTTTLTLTEAVLRWKQNILNESDQVEGRKSIFSFYRIRIVHTIRDYTSETRDDATV</sequence>
<dbReference type="Proteomes" id="UP001377830">
    <property type="component" value="Chromosome"/>
</dbReference>
<protein>
    <recommendedName>
        <fullName evidence="3">Transposase</fullName>
    </recommendedName>
</protein>
<dbReference type="AlphaFoldDB" id="A0AAN0MLH1"/>
<evidence type="ECO:0000313" key="1">
    <source>
        <dbReference type="EMBL" id="BES85412.1"/>
    </source>
</evidence>
<evidence type="ECO:0000313" key="2">
    <source>
        <dbReference type="Proteomes" id="UP001377830"/>
    </source>
</evidence>
<dbReference type="EMBL" id="AP028908">
    <property type="protein sequence ID" value="BES85412.1"/>
    <property type="molecule type" value="Genomic_DNA"/>
</dbReference>
<name>A0AAN0MLH1_9GAMM</name>
<organism evidence="1 2">
    <name type="scientific">Pectobacterium araliae</name>
    <dbReference type="NCBI Taxonomy" id="3073862"/>
    <lineage>
        <taxon>Bacteria</taxon>
        <taxon>Pseudomonadati</taxon>
        <taxon>Pseudomonadota</taxon>
        <taxon>Gammaproteobacteria</taxon>
        <taxon>Enterobacterales</taxon>
        <taxon>Pectobacteriaceae</taxon>
        <taxon>Pectobacterium</taxon>
    </lineage>
</organism>
<reference evidence="2" key="1">
    <citation type="journal article" date="2024" name="Int. J. Syst. Evol. Microbiol.">
        <title>Pectobacterium araliae sp. nov., a pathogen causing bacterial soft rot of Japanese angelica tree in Japan.</title>
        <authorList>
            <person name="Sawada H."/>
            <person name="Someya N."/>
            <person name="Morohoshi T."/>
            <person name="Ono M."/>
            <person name="Satou M."/>
        </authorList>
    </citation>
    <scope>NUCLEOTIDE SEQUENCE [LARGE SCALE GENOMIC DNA]</scope>
    <source>
        <strain evidence="2">MAFF 302110</strain>
    </source>
</reference>
<keyword evidence="2" id="KW-1185">Reference proteome</keyword>
<dbReference type="KEGG" id="parl:PEC302110_25090"/>
<evidence type="ECO:0008006" key="3">
    <source>
        <dbReference type="Google" id="ProtNLM"/>
    </source>
</evidence>